<accession>A0ABV5YRS4</accession>
<dbReference type="InterPro" id="IPR016181">
    <property type="entry name" value="Acyl_CoA_acyltransferase"/>
</dbReference>
<evidence type="ECO:0000256" key="2">
    <source>
        <dbReference type="ARBA" id="ARBA00023315"/>
    </source>
</evidence>
<keyword evidence="2 4" id="KW-0012">Acyltransferase</keyword>
<dbReference type="SUPFAM" id="SSF55729">
    <property type="entry name" value="Acyl-CoA N-acyltransferases (Nat)"/>
    <property type="match status" value="2"/>
</dbReference>
<dbReference type="EC" id="2.3.1.-" evidence="4"/>
<dbReference type="InterPro" id="IPR050832">
    <property type="entry name" value="Bact_Acetyltransf"/>
</dbReference>
<dbReference type="PROSITE" id="PS51186">
    <property type="entry name" value="GNAT"/>
    <property type="match status" value="2"/>
</dbReference>
<dbReference type="PANTHER" id="PTHR43877">
    <property type="entry name" value="AMINOALKYLPHOSPHONATE N-ACETYLTRANSFERASE-RELATED-RELATED"/>
    <property type="match status" value="1"/>
</dbReference>
<dbReference type="Proteomes" id="UP001589627">
    <property type="component" value="Unassembled WGS sequence"/>
</dbReference>
<keyword evidence="5" id="KW-1185">Reference proteome</keyword>
<keyword evidence="1 4" id="KW-0808">Transferase</keyword>
<protein>
    <submittedName>
        <fullName evidence="4">GNAT family N-acetyltransferase</fullName>
        <ecNumber evidence="4">2.3.1.-</ecNumber>
    </submittedName>
</protein>
<comment type="caution">
    <text evidence="4">The sequence shown here is derived from an EMBL/GenBank/DDBJ whole genome shotgun (WGS) entry which is preliminary data.</text>
</comment>
<feature type="domain" description="N-acetyltransferase" evidence="3">
    <location>
        <begin position="178"/>
        <end position="313"/>
    </location>
</feature>
<feature type="domain" description="N-acetyltransferase" evidence="3">
    <location>
        <begin position="12"/>
        <end position="155"/>
    </location>
</feature>
<evidence type="ECO:0000259" key="3">
    <source>
        <dbReference type="PROSITE" id="PS51186"/>
    </source>
</evidence>
<dbReference type="EMBL" id="JBHLZP010000300">
    <property type="protein sequence ID" value="MFB9836672.1"/>
    <property type="molecule type" value="Genomic_DNA"/>
</dbReference>
<reference evidence="4 5" key="1">
    <citation type="submission" date="2024-09" db="EMBL/GenBank/DDBJ databases">
        <authorList>
            <person name="Sun Q."/>
            <person name="Mori K."/>
        </authorList>
    </citation>
    <scope>NUCLEOTIDE SEQUENCE [LARGE SCALE GENOMIC DNA]</scope>
    <source>
        <strain evidence="4 5">TBRC 0563</strain>
    </source>
</reference>
<organism evidence="4 5">
    <name type="scientific">Actinoallomurus acaciae</name>
    <dbReference type="NCBI Taxonomy" id="502577"/>
    <lineage>
        <taxon>Bacteria</taxon>
        <taxon>Bacillati</taxon>
        <taxon>Actinomycetota</taxon>
        <taxon>Actinomycetes</taxon>
        <taxon>Streptosporangiales</taxon>
        <taxon>Thermomonosporaceae</taxon>
        <taxon>Actinoallomurus</taxon>
    </lineage>
</organism>
<dbReference type="Gene3D" id="3.40.630.30">
    <property type="match status" value="1"/>
</dbReference>
<dbReference type="InterPro" id="IPR000182">
    <property type="entry name" value="GNAT_dom"/>
</dbReference>
<evidence type="ECO:0000313" key="4">
    <source>
        <dbReference type="EMBL" id="MFB9836672.1"/>
    </source>
</evidence>
<evidence type="ECO:0000313" key="5">
    <source>
        <dbReference type="Proteomes" id="UP001589627"/>
    </source>
</evidence>
<dbReference type="RefSeq" id="WP_378209479.1">
    <property type="nucleotide sequence ID" value="NZ_JBHLZP010000300.1"/>
</dbReference>
<dbReference type="Pfam" id="PF00583">
    <property type="entry name" value="Acetyltransf_1"/>
    <property type="match status" value="2"/>
</dbReference>
<dbReference type="PANTHER" id="PTHR43877:SF1">
    <property type="entry name" value="ACETYLTRANSFERASE"/>
    <property type="match status" value="1"/>
</dbReference>
<name>A0ABV5YRS4_9ACTN</name>
<dbReference type="GO" id="GO:0016746">
    <property type="term" value="F:acyltransferase activity"/>
    <property type="evidence" value="ECO:0007669"/>
    <property type="project" value="UniProtKB-KW"/>
</dbReference>
<proteinExistence type="predicted"/>
<sequence>MSPAGEDTGGTAVIREFRAGDAGAAAELLRPLMPADELVTPARLLHRHDVLGEDRRWLVAVEGERVVGWAQAERALVAGAGDSYRVWASGGSGRDGLAGELLGAAEEWAMSRGARVLRTWSLGERSGALPAERGYTVARADRTLVLDLRSVAAADGEEGGPDGYRLVPLAALLDRGTELYRLYTLVDTDAPTEIEAVGLPREIWERYVRRDPLLEPEGGFVALAGDRPVALTLLDVDRERATAATHLTGTLREHRGRGLARRLKRASLRWAAGRGIRTAGASNDATNTAMLAVNEGLGYRPAADRLVWVKTLG</sequence>
<gene>
    <name evidence="4" type="ORF">ACFFNX_31305</name>
</gene>
<dbReference type="CDD" id="cd04301">
    <property type="entry name" value="NAT_SF"/>
    <property type="match status" value="1"/>
</dbReference>
<evidence type="ECO:0000256" key="1">
    <source>
        <dbReference type="ARBA" id="ARBA00022679"/>
    </source>
</evidence>